<keyword evidence="2" id="KW-0732">Signal</keyword>
<reference evidence="3" key="3">
    <citation type="submission" date="2025-05" db="UniProtKB">
        <authorList>
            <consortium name="EnsemblMetazoa"/>
        </authorList>
    </citation>
    <scope>IDENTIFICATION</scope>
</reference>
<gene>
    <name evidence="5" type="primary">LOC108042469</name>
    <name evidence="3" type="synonym">108042469</name>
</gene>
<dbReference type="GeneID" id="108042469"/>
<feature type="chain" id="PRO_5027635492" evidence="2">
    <location>
        <begin position="28"/>
        <end position="129"/>
    </location>
</feature>
<feature type="compositionally biased region" description="Acidic residues" evidence="1">
    <location>
        <begin position="49"/>
        <end position="65"/>
    </location>
</feature>
<sequence>MGFHMARQLLLSGFLLVMLQVVTQTQARPQDVITVAGEETEVVIKQEGDGDDDDSSSEETVEDSDENRRRRRDVSTDNTPSSRAGIPVPILLEAVLPSVDEAGDRFARSLHFLKNFSPGLEAFATERNE</sequence>
<evidence type="ECO:0000256" key="1">
    <source>
        <dbReference type="SAM" id="MobiDB-lite"/>
    </source>
</evidence>
<evidence type="ECO:0000313" key="5">
    <source>
        <dbReference type="RefSeq" id="XP_016976268.1"/>
    </source>
</evidence>
<dbReference type="AlphaFoldDB" id="A0A6P4EML2"/>
<name>A0A6P4EML2_DRORH</name>
<reference evidence="5" key="2">
    <citation type="submission" date="2025-04" db="UniProtKB">
        <authorList>
            <consortium name="RefSeq"/>
        </authorList>
    </citation>
    <scope>IDENTIFICATION</scope>
</reference>
<dbReference type="EnsemblMetazoa" id="XM_017120779.2">
    <property type="protein sequence ID" value="XP_016976268.1"/>
    <property type="gene ID" value="LOC108042469"/>
</dbReference>
<keyword evidence="4" id="KW-1185">Reference proteome</keyword>
<feature type="signal peptide" evidence="2">
    <location>
        <begin position="1"/>
        <end position="27"/>
    </location>
</feature>
<evidence type="ECO:0000256" key="2">
    <source>
        <dbReference type="SAM" id="SignalP"/>
    </source>
</evidence>
<reference evidence="4" key="1">
    <citation type="journal article" date="2021" name="Elife">
        <title>Highly contiguous assemblies of 101 drosophilid genomes.</title>
        <authorList>
            <person name="Kim B.Y."/>
            <person name="Wang J.R."/>
            <person name="Miller D.E."/>
            <person name="Barmina O."/>
            <person name="Delaney E."/>
            <person name="Thompson A."/>
            <person name="Comeault A.A."/>
            <person name="Peede D."/>
            <person name="D'Agostino E.R."/>
            <person name="Pelaez J."/>
            <person name="Aguilar J.M."/>
            <person name="Haji D."/>
            <person name="Matsunaga T."/>
            <person name="Armstrong E.E."/>
            <person name="Zych M."/>
            <person name="Ogawa Y."/>
            <person name="Stamenkovic-Radak M."/>
            <person name="Jelic M."/>
            <person name="Veselinovic M.S."/>
            <person name="Tanaskovic M."/>
            <person name="Eric P."/>
            <person name="Gao J.J."/>
            <person name="Katoh T.K."/>
            <person name="Toda M.J."/>
            <person name="Watabe H."/>
            <person name="Watada M."/>
            <person name="Davis J.S."/>
            <person name="Moyle L.C."/>
            <person name="Manoli G."/>
            <person name="Bertolini E."/>
            <person name="Kostal V."/>
            <person name="Hawley R.S."/>
            <person name="Takahashi A."/>
            <person name="Jones C.D."/>
            <person name="Price D.K."/>
            <person name="Whiteman N."/>
            <person name="Kopp A."/>
            <person name="Matute D.R."/>
            <person name="Petrov D.A."/>
        </authorList>
    </citation>
    <scope>NUCLEOTIDE SEQUENCE [LARGE SCALE GENOMIC DNA]</scope>
</reference>
<protein>
    <submittedName>
        <fullName evidence="5">Antennal-specific protein OS-C isoform X3</fullName>
    </submittedName>
</protein>
<evidence type="ECO:0000313" key="4">
    <source>
        <dbReference type="Proteomes" id="UP001652680"/>
    </source>
</evidence>
<proteinExistence type="predicted"/>
<dbReference type="OrthoDB" id="7960203at2759"/>
<organism evidence="5">
    <name type="scientific">Drosophila rhopaloa</name>
    <name type="common">Fruit fly</name>
    <dbReference type="NCBI Taxonomy" id="1041015"/>
    <lineage>
        <taxon>Eukaryota</taxon>
        <taxon>Metazoa</taxon>
        <taxon>Ecdysozoa</taxon>
        <taxon>Arthropoda</taxon>
        <taxon>Hexapoda</taxon>
        <taxon>Insecta</taxon>
        <taxon>Pterygota</taxon>
        <taxon>Neoptera</taxon>
        <taxon>Endopterygota</taxon>
        <taxon>Diptera</taxon>
        <taxon>Brachycera</taxon>
        <taxon>Muscomorpha</taxon>
        <taxon>Ephydroidea</taxon>
        <taxon>Drosophilidae</taxon>
        <taxon>Drosophila</taxon>
        <taxon>Sophophora</taxon>
    </lineage>
</organism>
<dbReference type="RefSeq" id="XP_016976268.1">
    <property type="nucleotide sequence ID" value="XM_017120779.1"/>
</dbReference>
<evidence type="ECO:0000313" key="3">
    <source>
        <dbReference type="EnsemblMetazoa" id="XP_016976268.1"/>
    </source>
</evidence>
<dbReference type="Proteomes" id="UP001652680">
    <property type="component" value="Unassembled WGS sequence"/>
</dbReference>
<accession>A0A6P4EML2</accession>
<feature type="region of interest" description="Disordered" evidence="1">
    <location>
        <begin position="39"/>
        <end position="87"/>
    </location>
</feature>